<name>A0AAN7PKF6_9MYRT</name>
<keyword evidence="6" id="KW-0472">Membrane</keyword>
<keyword evidence="2" id="KW-0813">Transport</keyword>
<keyword evidence="3" id="KW-0812">Transmembrane</keyword>
<dbReference type="InterPro" id="IPR013057">
    <property type="entry name" value="AA_transpt_TM"/>
</dbReference>
<sequence length="145" mass="16398">MGLRPRPISSTSVNGLFVAQDSCKHHRAFLQTVISLHIFASPMYEYMDRRSCVKGSAPKPKNLSFRILFRGSYLNIDTLVSALLPFLGDFEILRGGGGAISRFLLTFILANHMYLRAKKNKLTLTLAKYYGWKILVELKKEKCLG</sequence>
<dbReference type="Proteomes" id="UP001345219">
    <property type="component" value="Chromosome 21"/>
</dbReference>
<protein>
    <recommendedName>
        <fullName evidence="7">Amino acid transporter transmembrane domain-containing protein</fullName>
    </recommendedName>
</protein>
<comment type="caution">
    <text evidence="8">The sequence shown here is derived from an EMBL/GenBank/DDBJ whole genome shotgun (WGS) entry which is preliminary data.</text>
</comment>
<keyword evidence="5" id="KW-1133">Transmembrane helix</keyword>
<comment type="subcellular location">
    <subcellularLocation>
        <location evidence="1">Membrane</location>
    </subcellularLocation>
</comment>
<reference evidence="8 9" key="1">
    <citation type="journal article" date="2023" name="Hortic Res">
        <title>Pangenome of water caltrop reveals structural variations and asymmetric subgenome divergence after allopolyploidization.</title>
        <authorList>
            <person name="Zhang X."/>
            <person name="Chen Y."/>
            <person name="Wang L."/>
            <person name="Yuan Y."/>
            <person name="Fang M."/>
            <person name="Shi L."/>
            <person name="Lu R."/>
            <person name="Comes H.P."/>
            <person name="Ma Y."/>
            <person name="Chen Y."/>
            <person name="Huang G."/>
            <person name="Zhou Y."/>
            <person name="Zheng Z."/>
            <person name="Qiu Y."/>
        </authorList>
    </citation>
    <scope>NUCLEOTIDE SEQUENCE [LARGE SCALE GENOMIC DNA]</scope>
    <source>
        <tissue evidence="8">Roots</tissue>
    </source>
</reference>
<dbReference type="EMBL" id="JAXIOK010000018">
    <property type="protein sequence ID" value="KAK4750183.1"/>
    <property type="molecule type" value="Genomic_DNA"/>
</dbReference>
<evidence type="ECO:0000256" key="3">
    <source>
        <dbReference type="ARBA" id="ARBA00022692"/>
    </source>
</evidence>
<gene>
    <name evidence="8" type="ORF">SAY87_027632</name>
</gene>
<evidence type="ECO:0000256" key="5">
    <source>
        <dbReference type="ARBA" id="ARBA00022989"/>
    </source>
</evidence>
<keyword evidence="9" id="KW-1185">Reference proteome</keyword>
<evidence type="ECO:0000313" key="8">
    <source>
        <dbReference type="EMBL" id="KAK4750183.1"/>
    </source>
</evidence>
<evidence type="ECO:0000256" key="2">
    <source>
        <dbReference type="ARBA" id="ARBA00022448"/>
    </source>
</evidence>
<dbReference type="GO" id="GO:0006865">
    <property type="term" value="P:amino acid transport"/>
    <property type="evidence" value="ECO:0007669"/>
    <property type="project" value="UniProtKB-KW"/>
</dbReference>
<dbReference type="GO" id="GO:0016020">
    <property type="term" value="C:membrane"/>
    <property type="evidence" value="ECO:0007669"/>
    <property type="project" value="UniProtKB-SubCell"/>
</dbReference>
<evidence type="ECO:0000313" key="9">
    <source>
        <dbReference type="Proteomes" id="UP001345219"/>
    </source>
</evidence>
<organism evidence="8 9">
    <name type="scientific">Trapa incisa</name>
    <dbReference type="NCBI Taxonomy" id="236973"/>
    <lineage>
        <taxon>Eukaryota</taxon>
        <taxon>Viridiplantae</taxon>
        <taxon>Streptophyta</taxon>
        <taxon>Embryophyta</taxon>
        <taxon>Tracheophyta</taxon>
        <taxon>Spermatophyta</taxon>
        <taxon>Magnoliopsida</taxon>
        <taxon>eudicotyledons</taxon>
        <taxon>Gunneridae</taxon>
        <taxon>Pentapetalae</taxon>
        <taxon>rosids</taxon>
        <taxon>malvids</taxon>
        <taxon>Myrtales</taxon>
        <taxon>Lythraceae</taxon>
        <taxon>Trapa</taxon>
    </lineage>
</organism>
<evidence type="ECO:0000256" key="1">
    <source>
        <dbReference type="ARBA" id="ARBA00004370"/>
    </source>
</evidence>
<feature type="domain" description="Amino acid transporter transmembrane" evidence="7">
    <location>
        <begin position="30"/>
        <end position="124"/>
    </location>
</feature>
<evidence type="ECO:0000256" key="4">
    <source>
        <dbReference type="ARBA" id="ARBA00022970"/>
    </source>
</evidence>
<keyword evidence="4" id="KW-0029">Amino-acid transport</keyword>
<evidence type="ECO:0000259" key="7">
    <source>
        <dbReference type="Pfam" id="PF01490"/>
    </source>
</evidence>
<evidence type="ECO:0000256" key="6">
    <source>
        <dbReference type="ARBA" id="ARBA00023136"/>
    </source>
</evidence>
<dbReference type="AlphaFoldDB" id="A0AAN7PKF6"/>
<accession>A0AAN7PKF6</accession>
<proteinExistence type="predicted"/>
<dbReference type="Pfam" id="PF01490">
    <property type="entry name" value="Aa_trans"/>
    <property type="match status" value="1"/>
</dbReference>